<feature type="transmembrane region" description="Helical" evidence="6">
    <location>
        <begin position="46"/>
        <end position="68"/>
    </location>
</feature>
<proteinExistence type="predicted"/>
<dbReference type="AlphaFoldDB" id="A0A6L5YQR4"/>
<sequence>MKVQTHCRRLLMEEKKLGLGSVISTSVGLVIATSCLVSLGQGAGEVGIVFIGAMVVACLLNLTTIGSLSELNALMPNITGGLAQYTLACMGPLPTIVSMVGGYLICNILSAGVEASIFAYAMSQVIPLPIPSIVYTAVMMIIVMVANLRGVDMFAKLQDLVAFLLVGSMVVMGLIGVFKLGTGQVVTQPANMATSPSQVISMTAVAFWLFIGAEFAIPISSQVKNAKKNVPLGMCLGLIIILIMQSIMVLGFYHYTPWTELANSAAPHMLYGELLLGKYGKIWMALVAALAVISTQNSGVNGLAYIGQGMAKMNMLPQIFAKTNKHGVPFFGVISISVSMFVFAYISDGSSDMIEFLILVGSVFWMITYIFAHIDVLILRKKMPKAPRSFKVPCGPLFPLIGIIGTSYMIFYISTDPHERLMIWLITGITIIALGIYAFFWTKYRMKMPVLKAVPIEKVMAMDNELYYKARKKHGIW</sequence>
<feature type="transmembrane region" description="Helical" evidence="6">
    <location>
        <begin position="160"/>
        <end position="178"/>
    </location>
</feature>
<evidence type="ECO:0000256" key="5">
    <source>
        <dbReference type="ARBA" id="ARBA00023136"/>
    </source>
</evidence>
<dbReference type="PANTHER" id="PTHR42770">
    <property type="entry name" value="AMINO ACID TRANSPORTER-RELATED"/>
    <property type="match status" value="1"/>
</dbReference>
<dbReference type="PIRSF" id="PIRSF006060">
    <property type="entry name" value="AA_transporter"/>
    <property type="match status" value="1"/>
</dbReference>
<dbReference type="GO" id="GO:0022857">
    <property type="term" value="F:transmembrane transporter activity"/>
    <property type="evidence" value="ECO:0007669"/>
    <property type="project" value="InterPro"/>
</dbReference>
<feature type="transmembrane region" description="Helical" evidence="6">
    <location>
        <begin position="327"/>
        <end position="347"/>
    </location>
</feature>
<keyword evidence="8" id="KW-1185">Reference proteome</keyword>
<evidence type="ECO:0000256" key="6">
    <source>
        <dbReference type="SAM" id="Phobius"/>
    </source>
</evidence>
<dbReference type="Proteomes" id="UP000474024">
    <property type="component" value="Unassembled WGS sequence"/>
</dbReference>
<gene>
    <name evidence="7" type="ORF">FYJ75_07800</name>
</gene>
<dbReference type="InterPro" id="IPR050367">
    <property type="entry name" value="APC_superfamily"/>
</dbReference>
<feature type="transmembrane region" description="Helical" evidence="6">
    <location>
        <begin position="421"/>
        <end position="442"/>
    </location>
</feature>
<feature type="transmembrane region" description="Helical" evidence="6">
    <location>
        <begin position="21"/>
        <end position="40"/>
    </location>
</feature>
<dbReference type="PANTHER" id="PTHR42770:SF12">
    <property type="entry name" value="AMINO ACID TRANSPORTER"/>
    <property type="match status" value="1"/>
</dbReference>
<comment type="caution">
    <text evidence="7">The sequence shown here is derived from an EMBL/GenBank/DDBJ whole genome shotgun (WGS) entry which is preliminary data.</text>
</comment>
<feature type="transmembrane region" description="Helical" evidence="6">
    <location>
        <begin position="128"/>
        <end position="148"/>
    </location>
</feature>
<evidence type="ECO:0000256" key="4">
    <source>
        <dbReference type="ARBA" id="ARBA00022989"/>
    </source>
</evidence>
<dbReference type="Gene3D" id="1.20.1740.10">
    <property type="entry name" value="Amino acid/polyamine transporter I"/>
    <property type="match status" value="1"/>
</dbReference>
<keyword evidence="3 6" id="KW-0812">Transmembrane</keyword>
<feature type="transmembrane region" description="Helical" evidence="6">
    <location>
        <begin position="229"/>
        <end position="253"/>
    </location>
</feature>
<dbReference type="PROSITE" id="PS51257">
    <property type="entry name" value="PROKAR_LIPOPROTEIN"/>
    <property type="match status" value="1"/>
</dbReference>
<evidence type="ECO:0000256" key="3">
    <source>
        <dbReference type="ARBA" id="ARBA00022692"/>
    </source>
</evidence>
<feature type="transmembrane region" description="Helical" evidence="6">
    <location>
        <begin position="353"/>
        <end position="376"/>
    </location>
</feature>
<dbReference type="Pfam" id="PF13520">
    <property type="entry name" value="AA_permease_2"/>
    <property type="match status" value="1"/>
</dbReference>
<accession>A0A6L5YQR4</accession>
<protein>
    <submittedName>
        <fullName evidence="7">APC family permease</fullName>
    </submittedName>
</protein>
<keyword evidence="2" id="KW-1003">Cell membrane</keyword>
<evidence type="ECO:0000256" key="2">
    <source>
        <dbReference type="ARBA" id="ARBA00022475"/>
    </source>
</evidence>
<feature type="transmembrane region" description="Helical" evidence="6">
    <location>
        <begin position="100"/>
        <end position="122"/>
    </location>
</feature>
<keyword evidence="4 6" id="KW-1133">Transmembrane helix</keyword>
<comment type="subcellular location">
    <subcellularLocation>
        <location evidence="1">Cell membrane</location>
        <topology evidence="1">Multi-pass membrane protein</topology>
    </subcellularLocation>
</comment>
<name>A0A6L5YQR4_9FIRM</name>
<keyword evidence="5 6" id="KW-0472">Membrane</keyword>
<evidence type="ECO:0000313" key="7">
    <source>
        <dbReference type="EMBL" id="MST74933.1"/>
    </source>
</evidence>
<reference evidence="7 8" key="1">
    <citation type="submission" date="2019-08" db="EMBL/GenBank/DDBJ databases">
        <title>In-depth cultivation of the pig gut microbiome towards novel bacterial diversity and tailored functional studies.</title>
        <authorList>
            <person name="Wylensek D."/>
            <person name="Hitch T.C.A."/>
            <person name="Clavel T."/>
        </authorList>
    </citation>
    <scope>NUCLEOTIDE SEQUENCE [LARGE SCALE GENOMIC DNA]</scope>
    <source>
        <strain evidence="7 8">MUC/MUC-530-WT-4D</strain>
    </source>
</reference>
<evidence type="ECO:0000256" key="1">
    <source>
        <dbReference type="ARBA" id="ARBA00004651"/>
    </source>
</evidence>
<evidence type="ECO:0000313" key="8">
    <source>
        <dbReference type="Proteomes" id="UP000474024"/>
    </source>
</evidence>
<feature type="transmembrane region" description="Helical" evidence="6">
    <location>
        <begin position="282"/>
        <end position="306"/>
    </location>
</feature>
<dbReference type="EMBL" id="VUNI01000011">
    <property type="protein sequence ID" value="MST74933.1"/>
    <property type="molecule type" value="Genomic_DNA"/>
</dbReference>
<feature type="transmembrane region" description="Helical" evidence="6">
    <location>
        <begin position="397"/>
        <end position="415"/>
    </location>
</feature>
<feature type="transmembrane region" description="Helical" evidence="6">
    <location>
        <begin position="198"/>
        <end position="217"/>
    </location>
</feature>
<dbReference type="GO" id="GO:0005886">
    <property type="term" value="C:plasma membrane"/>
    <property type="evidence" value="ECO:0007669"/>
    <property type="project" value="UniProtKB-SubCell"/>
</dbReference>
<organism evidence="7 8">
    <name type="scientific">Roseburia porci</name>
    <dbReference type="NCBI Taxonomy" id="2605790"/>
    <lineage>
        <taxon>Bacteria</taxon>
        <taxon>Bacillati</taxon>
        <taxon>Bacillota</taxon>
        <taxon>Clostridia</taxon>
        <taxon>Lachnospirales</taxon>
        <taxon>Lachnospiraceae</taxon>
        <taxon>Roseburia</taxon>
    </lineage>
</organism>
<dbReference type="InterPro" id="IPR002293">
    <property type="entry name" value="AA/rel_permease1"/>
</dbReference>